<gene>
    <name evidence="1" type="ORF">BaRGS_00013386</name>
</gene>
<proteinExistence type="predicted"/>
<evidence type="ECO:0000313" key="1">
    <source>
        <dbReference type="EMBL" id="KAK7495447.1"/>
    </source>
</evidence>
<evidence type="ECO:0000313" key="2">
    <source>
        <dbReference type="Proteomes" id="UP001519460"/>
    </source>
</evidence>
<name>A0ABD0L8E8_9CAEN</name>
<dbReference type="AlphaFoldDB" id="A0ABD0L8E8"/>
<dbReference type="Proteomes" id="UP001519460">
    <property type="component" value="Unassembled WGS sequence"/>
</dbReference>
<accession>A0ABD0L8E8</accession>
<protein>
    <submittedName>
        <fullName evidence="1">Uncharacterized protein</fullName>
    </submittedName>
</protein>
<organism evidence="1 2">
    <name type="scientific">Batillaria attramentaria</name>
    <dbReference type="NCBI Taxonomy" id="370345"/>
    <lineage>
        <taxon>Eukaryota</taxon>
        <taxon>Metazoa</taxon>
        <taxon>Spiralia</taxon>
        <taxon>Lophotrochozoa</taxon>
        <taxon>Mollusca</taxon>
        <taxon>Gastropoda</taxon>
        <taxon>Caenogastropoda</taxon>
        <taxon>Sorbeoconcha</taxon>
        <taxon>Cerithioidea</taxon>
        <taxon>Batillariidae</taxon>
        <taxon>Batillaria</taxon>
    </lineage>
</organism>
<reference evidence="1 2" key="1">
    <citation type="journal article" date="2023" name="Sci. Data">
        <title>Genome assembly of the Korean intertidal mud-creeper Batillaria attramentaria.</title>
        <authorList>
            <person name="Patra A.K."/>
            <person name="Ho P.T."/>
            <person name="Jun S."/>
            <person name="Lee S.J."/>
            <person name="Kim Y."/>
            <person name="Won Y.J."/>
        </authorList>
    </citation>
    <scope>NUCLEOTIDE SEQUENCE [LARGE SCALE GENOMIC DNA]</scope>
    <source>
        <strain evidence="1">Wonlab-2016</strain>
    </source>
</reference>
<keyword evidence="2" id="KW-1185">Reference proteome</keyword>
<sequence length="109" mass="12202">MLHIHNPEISEKKPYPSVAQTYSSLHPAIAGIYDNHTLDQNSKQHKLRKCQFIYRPGSLLPEGGVSALEQGEECVPRWPQSEEINICVVISGDRLRWGFIYGGPGSDRG</sequence>
<comment type="caution">
    <text evidence="1">The sequence shown here is derived from an EMBL/GenBank/DDBJ whole genome shotgun (WGS) entry which is preliminary data.</text>
</comment>
<dbReference type="EMBL" id="JACVVK020000075">
    <property type="protein sequence ID" value="KAK7495447.1"/>
    <property type="molecule type" value="Genomic_DNA"/>
</dbReference>